<evidence type="ECO:0000256" key="5">
    <source>
        <dbReference type="ARBA" id="ARBA00022777"/>
    </source>
</evidence>
<dbReference type="Gene3D" id="1.10.510.10">
    <property type="entry name" value="Transferase(Phosphotransferase) domain 1"/>
    <property type="match status" value="1"/>
</dbReference>
<dbReference type="SMART" id="SM00220">
    <property type="entry name" value="S_TKc"/>
    <property type="match status" value="1"/>
</dbReference>
<dbReference type="GO" id="GO:0045944">
    <property type="term" value="P:positive regulation of transcription by RNA polymerase II"/>
    <property type="evidence" value="ECO:0007669"/>
    <property type="project" value="TreeGrafter"/>
</dbReference>
<evidence type="ECO:0000256" key="6">
    <source>
        <dbReference type="ARBA" id="ARBA00022840"/>
    </source>
</evidence>
<evidence type="ECO:0000256" key="11">
    <source>
        <dbReference type="PROSITE-ProRule" id="PRU10141"/>
    </source>
</evidence>
<dbReference type="Gene3D" id="3.30.200.20">
    <property type="entry name" value="Phosphorylase Kinase, domain 1"/>
    <property type="match status" value="1"/>
</dbReference>
<dbReference type="InterPro" id="IPR050108">
    <property type="entry name" value="CDK"/>
</dbReference>
<dbReference type="SUPFAM" id="SSF56112">
    <property type="entry name" value="Protein kinase-like (PK-like)"/>
    <property type="match status" value="1"/>
</dbReference>
<feature type="domain" description="Protein kinase" evidence="12">
    <location>
        <begin position="4"/>
        <end position="285"/>
    </location>
</feature>
<feature type="binding site" evidence="11">
    <location>
        <position position="33"/>
    </location>
    <ligand>
        <name>ATP</name>
        <dbReference type="ChEBI" id="CHEBI:30616"/>
    </ligand>
</feature>
<dbReference type="InterPro" id="IPR017441">
    <property type="entry name" value="Protein_kinase_ATP_BS"/>
</dbReference>
<keyword evidence="2" id="KW-0723">Serine/threonine-protein kinase</keyword>
<dbReference type="PROSITE" id="PS50011">
    <property type="entry name" value="PROTEIN_KINASE_DOM"/>
    <property type="match status" value="1"/>
</dbReference>
<organism evidence="13 14">
    <name type="scientific">Chrysophaeum taylorii</name>
    <dbReference type="NCBI Taxonomy" id="2483200"/>
    <lineage>
        <taxon>Eukaryota</taxon>
        <taxon>Sar</taxon>
        <taxon>Stramenopiles</taxon>
        <taxon>Ochrophyta</taxon>
        <taxon>Pelagophyceae</taxon>
        <taxon>Pelagomonadales</taxon>
        <taxon>Pelagomonadaceae</taxon>
        <taxon>Chrysophaeum</taxon>
    </lineage>
</organism>
<name>A0AAD7UDI5_9STRA</name>
<dbReference type="PROSITE" id="PS00107">
    <property type="entry name" value="PROTEIN_KINASE_ATP"/>
    <property type="match status" value="1"/>
</dbReference>
<dbReference type="FunFam" id="1.10.510.10:FF:000624">
    <property type="entry name" value="Mitogen-activated protein kinase"/>
    <property type="match status" value="1"/>
</dbReference>
<dbReference type="GO" id="GO:0008353">
    <property type="term" value="F:RNA polymerase II CTD heptapeptide repeat kinase activity"/>
    <property type="evidence" value="ECO:0007669"/>
    <property type="project" value="UniProtKB-EC"/>
</dbReference>
<dbReference type="GO" id="GO:0004693">
    <property type="term" value="F:cyclin-dependent protein serine/threonine kinase activity"/>
    <property type="evidence" value="ECO:0007669"/>
    <property type="project" value="TreeGrafter"/>
</dbReference>
<dbReference type="PANTHER" id="PTHR24056:SF0">
    <property type="entry name" value="CYCLIN-DEPENDENT KINASE 7"/>
    <property type="match status" value="1"/>
</dbReference>
<evidence type="ECO:0000256" key="9">
    <source>
        <dbReference type="ARBA" id="ARBA00041902"/>
    </source>
</evidence>
<keyword evidence="5" id="KW-0418">Kinase</keyword>
<comment type="subunit">
    <text evidence="7">May form a complex composed of at least the catalytic subunit CRK2 and a cyclin.</text>
</comment>
<dbReference type="GO" id="GO:0005737">
    <property type="term" value="C:cytoplasm"/>
    <property type="evidence" value="ECO:0007669"/>
    <property type="project" value="TreeGrafter"/>
</dbReference>
<dbReference type="GO" id="GO:0005524">
    <property type="term" value="F:ATP binding"/>
    <property type="evidence" value="ECO:0007669"/>
    <property type="project" value="UniProtKB-UniRule"/>
</dbReference>
<evidence type="ECO:0000256" key="10">
    <source>
        <dbReference type="ARBA" id="ARBA00042858"/>
    </source>
</evidence>
<reference evidence="13" key="1">
    <citation type="submission" date="2023-01" db="EMBL/GenBank/DDBJ databases">
        <title>Metagenome sequencing of chrysophaentin producing Chrysophaeum taylorii.</title>
        <authorList>
            <person name="Davison J."/>
            <person name="Bewley C."/>
        </authorList>
    </citation>
    <scope>NUCLEOTIDE SEQUENCE</scope>
    <source>
        <strain evidence="13">NIES-1699</strain>
    </source>
</reference>
<evidence type="ECO:0000256" key="8">
    <source>
        <dbReference type="ARBA" id="ARBA00039612"/>
    </source>
</evidence>
<dbReference type="PANTHER" id="PTHR24056">
    <property type="entry name" value="CELL DIVISION PROTEIN KINASE"/>
    <property type="match status" value="1"/>
</dbReference>
<keyword evidence="3" id="KW-0808">Transferase</keyword>
<evidence type="ECO:0000313" key="13">
    <source>
        <dbReference type="EMBL" id="KAJ8601718.1"/>
    </source>
</evidence>
<dbReference type="EC" id="2.7.11.23" evidence="1"/>
<comment type="caution">
    <text evidence="13">The sequence shown here is derived from an EMBL/GenBank/DDBJ whole genome shotgun (WGS) entry which is preliminary data.</text>
</comment>
<evidence type="ECO:0000256" key="2">
    <source>
        <dbReference type="ARBA" id="ARBA00022527"/>
    </source>
</evidence>
<dbReference type="Pfam" id="PF00069">
    <property type="entry name" value="Pkinase"/>
    <property type="match status" value="1"/>
</dbReference>
<evidence type="ECO:0000256" key="1">
    <source>
        <dbReference type="ARBA" id="ARBA00012409"/>
    </source>
</evidence>
<protein>
    <recommendedName>
        <fullName evidence="8">Cyclin-dependent kinase 2 homolog</fullName>
        <ecNumber evidence="1">2.7.11.23</ecNumber>
    </recommendedName>
    <alternativeName>
        <fullName evidence="9">Cell division control protein 2 homolog</fullName>
    </alternativeName>
    <alternativeName>
        <fullName evidence="10">cdc2-related kinase 2</fullName>
    </alternativeName>
</protein>
<evidence type="ECO:0000259" key="12">
    <source>
        <dbReference type="PROSITE" id="PS50011"/>
    </source>
</evidence>
<keyword evidence="6 11" id="KW-0067">ATP-binding</keyword>
<keyword evidence="14" id="KW-1185">Reference proteome</keyword>
<dbReference type="Proteomes" id="UP001230188">
    <property type="component" value="Unassembled WGS sequence"/>
</dbReference>
<evidence type="ECO:0000313" key="14">
    <source>
        <dbReference type="Proteomes" id="UP001230188"/>
    </source>
</evidence>
<dbReference type="InterPro" id="IPR011009">
    <property type="entry name" value="Kinase-like_dom_sf"/>
</dbReference>
<dbReference type="EMBL" id="JAQMWT010000407">
    <property type="protein sequence ID" value="KAJ8601718.1"/>
    <property type="molecule type" value="Genomic_DNA"/>
</dbReference>
<accession>A0AAD7UDI5</accession>
<dbReference type="AlphaFoldDB" id="A0AAD7UDI5"/>
<sequence length="300" mass="33495">MQAYDVGGELGKGQWGTVFRGKRVRDGLRVAIKRVRAGDPVEGVNFQVLREIKMLKGVKHENIVELVDVVPQEEGLNMIFELMATDLEKVLYGTTPTEAEIKGYAAMLLEGLAFMHAHFALHRDIKPANLLISFEGILKLGDFGYARYLADENCHMSDQCCTLWYRPPELLFGASEYGFGIDTWSAGCVLAEVGLKHPLFRGETDLDQLAKIFQITGPPDETAWPGVSSLRKYIRFSKNDNPLTVRTLLNNARLAPDFVDLIVGLLSLDPKSRDSAVDALDRPFFTALPRPVARPPRKHL</sequence>
<dbReference type="GO" id="GO:0070985">
    <property type="term" value="C:transcription factor TFIIK complex"/>
    <property type="evidence" value="ECO:0007669"/>
    <property type="project" value="TreeGrafter"/>
</dbReference>
<evidence type="ECO:0000256" key="3">
    <source>
        <dbReference type="ARBA" id="ARBA00022679"/>
    </source>
</evidence>
<evidence type="ECO:0000256" key="7">
    <source>
        <dbReference type="ARBA" id="ARBA00038543"/>
    </source>
</evidence>
<dbReference type="InterPro" id="IPR000719">
    <property type="entry name" value="Prot_kinase_dom"/>
</dbReference>
<evidence type="ECO:0000256" key="4">
    <source>
        <dbReference type="ARBA" id="ARBA00022741"/>
    </source>
</evidence>
<keyword evidence="4 11" id="KW-0547">Nucleotide-binding</keyword>
<gene>
    <name evidence="13" type="ORF">CTAYLR_003194</name>
</gene>
<proteinExistence type="predicted"/>